<keyword evidence="1 2" id="KW-0732">Signal</keyword>
<organism evidence="3 4">
    <name type="scientific">Termitidicoccus mucosus</name>
    <dbReference type="NCBI Taxonomy" id="1184151"/>
    <lineage>
        <taxon>Bacteria</taxon>
        <taxon>Pseudomonadati</taxon>
        <taxon>Verrucomicrobiota</taxon>
        <taxon>Opitutia</taxon>
        <taxon>Opitutales</taxon>
        <taxon>Opitutaceae</taxon>
        <taxon>Termitidicoccus</taxon>
    </lineage>
</organism>
<dbReference type="Gene3D" id="2.130.10.130">
    <property type="entry name" value="Integrin alpha, N-terminal"/>
    <property type="match status" value="2"/>
</dbReference>
<dbReference type="InterPro" id="IPR028994">
    <property type="entry name" value="Integrin_alpha_N"/>
</dbReference>
<feature type="chain" id="PRO_5008088670" description="VCBS repeat-containing protein" evidence="2">
    <location>
        <begin position="40"/>
        <end position="795"/>
    </location>
</feature>
<gene>
    <name evidence="3" type="ORF">AW736_23400</name>
</gene>
<dbReference type="AlphaFoldDB" id="A0A178IDX9"/>
<dbReference type="InterPro" id="IPR013517">
    <property type="entry name" value="FG-GAP"/>
</dbReference>
<dbReference type="PANTHER" id="PTHR46580:SF4">
    <property type="entry name" value="ATP_GTP-BINDING PROTEIN"/>
    <property type="match status" value="1"/>
</dbReference>
<comment type="caution">
    <text evidence="3">The sequence shown here is derived from an EMBL/GenBank/DDBJ whole genome shotgun (WGS) entry which is preliminary data.</text>
</comment>
<keyword evidence="4" id="KW-1185">Reference proteome</keyword>
<sequence>MHHGPPTRDENRIPTRTDKNVRAALAALIVSILSLQSSAAAPSPVVLSGPEVVKLNWGTRALQAADIDGDGLRDIVVINNDRATIDILYQRKPGLASDGMPRALSQNRWEPVIEDSRFRKDSVVAGITVFDLAVGDLNGDGLADLAYTGAAQALTLRFQQKDGSWTERRIADAPAANQLVGSLKIIDLDRDGHNELVYLGQKELAIFRRLSGDRFGPPERHVLPDDNSHGLEFCDINGDGLTDIIYLCGNPRATMRVRLQTASGQFGPELAYEIKPSRCTLQVLAQSAGGRPASFAMAQDGTGQLEEFALKPQPSEPGSPPPMRPRVFSPRPGAKAPFAFASGNFTGAEAGPDIAVSDPDGAQVLLYPRQPDGGFTGAEKFPSLAEGRAIAAGDWDGDGRDELFVGSAREQAVGVARFADGRFSYPQPLPVAGRPIDLAFGDIAGDGRGILAVLMEDGGRRRIELWVRRSDDGAERLKTIEITGLKTDPRALRLVDANQDGLMDIAVFTPLDSMRLFTQNADTTLEFAEASAAAGFRRGLVDKLEASAFTVADIDGDGRAEMVVSSGGFARALRLGGGNDALTIVDQFNAAPGADITAALVLPGPGGDSDGDSARPLVVLYDRKAGEFQILRAGREGGVYAPAGSIKTGRIDIIGAEVIPRKGGAPESFVFGKDRFWWLPADKPDLAPATLGTHTTDLPEVSYADVIAGDLNNDGQLEIVCVDPVKNLIEVLARETDDRWKSMLHFKVFETDEHFQGRGGASFEPRETVIADVTGDGKNDLILLVHDRVLVYPQD</sequence>
<evidence type="ECO:0008006" key="5">
    <source>
        <dbReference type="Google" id="ProtNLM"/>
    </source>
</evidence>
<protein>
    <recommendedName>
        <fullName evidence="5">VCBS repeat-containing protein</fullName>
    </recommendedName>
</protein>
<dbReference type="Pfam" id="PF13517">
    <property type="entry name" value="FG-GAP_3"/>
    <property type="match status" value="3"/>
</dbReference>
<proteinExistence type="predicted"/>
<dbReference type="SUPFAM" id="SSF69318">
    <property type="entry name" value="Integrin alpha N-terminal domain"/>
    <property type="match status" value="3"/>
</dbReference>
<feature type="signal peptide" evidence="2">
    <location>
        <begin position="1"/>
        <end position="39"/>
    </location>
</feature>
<dbReference type="RefSeq" id="WP_068772727.1">
    <property type="nucleotide sequence ID" value="NZ_CP109796.1"/>
</dbReference>
<dbReference type="PANTHER" id="PTHR46580">
    <property type="entry name" value="SENSOR KINASE-RELATED"/>
    <property type="match status" value="1"/>
</dbReference>
<evidence type="ECO:0000313" key="3">
    <source>
        <dbReference type="EMBL" id="OAM87355.1"/>
    </source>
</evidence>
<accession>A0A178IDX9</accession>
<name>A0A178IDX9_9BACT</name>
<reference evidence="3 4" key="1">
    <citation type="submission" date="2016-01" db="EMBL/GenBank/DDBJ databases">
        <title>High potential of lignocellulose degradation of a new Verrucomicrobia species.</title>
        <authorList>
            <person name="Wang Y."/>
            <person name="Shi Y."/>
            <person name="Qiu Z."/>
            <person name="Liu S."/>
            <person name="Yang H."/>
        </authorList>
    </citation>
    <scope>NUCLEOTIDE SEQUENCE [LARGE SCALE GENOMIC DNA]</scope>
    <source>
        <strain evidence="3 4">TSB47</strain>
    </source>
</reference>
<evidence type="ECO:0000256" key="2">
    <source>
        <dbReference type="SAM" id="SignalP"/>
    </source>
</evidence>
<dbReference type="STRING" id="1184151.AW736_23400"/>
<dbReference type="EMBL" id="LRRQ01000174">
    <property type="protein sequence ID" value="OAM87355.1"/>
    <property type="molecule type" value="Genomic_DNA"/>
</dbReference>
<dbReference type="Proteomes" id="UP000078486">
    <property type="component" value="Unassembled WGS sequence"/>
</dbReference>
<evidence type="ECO:0000256" key="1">
    <source>
        <dbReference type="ARBA" id="ARBA00022729"/>
    </source>
</evidence>
<evidence type="ECO:0000313" key="4">
    <source>
        <dbReference type="Proteomes" id="UP000078486"/>
    </source>
</evidence>